<dbReference type="PROSITE" id="PS51186">
    <property type="entry name" value="GNAT"/>
    <property type="match status" value="1"/>
</dbReference>
<dbReference type="Pfam" id="PF00583">
    <property type="entry name" value="Acetyltransf_1"/>
    <property type="match status" value="1"/>
</dbReference>
<evidence type="ECO:0000259" key="3">
    <source>
        <dbReference type="PROSITE" id="PS51186"/>
    </source>
</evidence>
<dbReference type="PANTHER" id="PTHR43877">
    <property type="entry name" value="AMINOALKYLPHOSPHONATE N-ACETYLTRANSFERASE-RELATED-RELATED"/>
    <property type="match status" value="1"/>
</dbReference>
<evidence type="ECO:0000256" key="1">
    <source>
        <dbReference type="ARBA" id="ARBA00022679"/>
    </source>
</evidence>
<evidence type="ECO:0000313" key="4">
    <source>
        <dbReference type="EMBL" id="RNB82154.1"/>
    </source>
</evidence>
<protein>
    <submittedName>
        <fullName evidence="4">GNAT family N-acetyltransferase</fullName>
    </submittedName>
</protein>
<keyword evidence="5" id="KW-1185">Reference proteome</keyword>
<keyword evidence="1 4" id="KW-0808">Transferase</keyword>
<comment type="caution">
    <text evidence="4">The sequence shown here is derived from an EMBL/GenBank/DDBJ whole genome shotgun (WGS) entry which is preliminary data.</text>
</comment>
<dbReference type="InterPro" id="IPR016181">
    <property type="entry name" value="Acyl_CoA_acyltransferase"/>
</dbReference>
<dbReference type="SUPFAM" id="SSF55729">
    <property type="entry name" value="Acyl-CoA N-acyltransferases (Nat)"/>
    <property type="match status" value="1"/>
</dbReference>
<reference evidence="4 5" key="1">
    <citation type="submission" date="2018-10" db="EMBL/GenBank/DDBJ databases">
        <title>Phylogenomics of Brevibacillus.</title>
        <authorList>
            <person name="Dunlap C."/>
        </authorList>
    </citation>
    <scope>NUCLEOTIDE SEQUENCE [LARGE SCALE GENOMIC DNA]</scope>
    <source>
        <strain evidence="4 5">JCM 15774</strain>
    </source>
</reference>
<dbReference type="InterPro" id="IPR000182">
    <property type="entry name" value="GNAT_dom"/>
</dbReference>
<dbReference type="EMBL" id="RHHU01000013">
    <property type="protein sequence ID" value="RNB82154.1"/>
    <property type="molecule type" value="Genomic_DNA"/>
</dbReference>
<dbReference type="InterPro" id="IPR050832">
    <property type="entry name" value="Bact_Acetyltransf"/>
</dbReference>
<feature type="domain" description="N-acetyltransferase" evidence="3">
    <location>
        <begin position="1"/>
        <end position="153"/>
    </location>
</feature>
<accession>A0A3M8D250</accession>
<evidence type="ECO:0000256" key="2">
    <source>
        <dbReference type="ARBA" id="ARBA00023315"/>
    </source>
</evidence>
<dbReference type="RefSeq" id="WP_122925474.1">
    <property type="nucleotide sequence ID" value="NZ_RHHU01000013.1"/>
</dbReference>
<dbReference type="GO" id="GO:0016747">
    <property type="term" value="F:acyltransferase activity, transferring groups other than amino-acyl groups"/>
    <property type="evidence" value="ECO:0007669"/>
    <property type="project" value="InterPro"/>
</dbReference>
<gene>
    <name evidence="4" type="ORF">EDM59_21370</name>
</gene>
<dbReference type="CDD" id="cd04301">
    <property type="entry name" value="NAT_SF"/>
    <property type="match status" value="1"/>
</dbReference>
<sequence length="158" mass="17776">MAMVRLTRTSSDHPDFRLLIELLDQDLWQRYPHTQESYLPFNVIKLDAKVVVAYVDGEPVGCGCFRDTGQPGIVEIKRMYVKEEARGQGVAKKVLQALEAWAVEEGKGRAILETGTNQPEAVSLYGKLGYEVIDRYEPYVDNEDSICMGKTLPCSYPS</sequence>
<organism evidence="4 5">
    <name type="scientific">Brevibacillus nitrificans</name>
    <dbReference type="NCBI Taxonomy" id="651560"/>
    <lineage>
        <taxon>Bacteria</taxon>
        <taxon>Bacillati</taxon>
        <taxon>Bacillota</taxon>
        <taxon>Bacilli</taxon>
        <taxon>Bacillales</taxon>
        <taxon>Paenibacillaceae</taxon>
        <taxon>Brevibacillus</taxon>
    </lineage>
</organism>
<dbReference type="Proteomes" id="UP000269573">
    <property type="component" value="Unassembled WGS sequence"/>
</dbReference>
<dbReference type="PANTHER" id="PTHR43877:SF2">
    <property type="entry name" value="AMINOALKYLPHOSPHONATE N-ACETYLTRANSFERASE-RELATED"/>
    <property type="match status" value="1"/>
</dbReference>
<name>A0A3M8D250_9BACL</name>
<evidence type="ECO:0000313" key="5">
    <source>
        <dbReference type="Proteomes" id="UP000269573"/>
    </source>
</evidence>
<keyword evidence="2" id="KW-0012">Acyltransferase</keyword>
<dbReference type="AlphaFoldDB" id="A0A3M8D250"/>
<dbReference type="Gene3D" id="3.40.630.30">
    <property type="match status" value="1"/>
</dbReference>
<proteinExistence type="predicted"/>